<dbReference type="HOGENOM" id="CLU_924106_0_0_14"/>
<keyword evidence="2" id="KW-0547">Nucleotide-binding</keyword>
<feature type="transmembrane region" description="Helical" evidence="1">
    <location>
        <begin position="67"/>
        <end position="87"/>
    </location>
</feature>
<dbReference type="RefSeq" id="WP_023790199.1">
    <property type="nucleotide sequence ID" value="NC_022998.1"/>
</dbReference>
<protein>
    <submittedName>
        <fullName evidence="2">ABC transporter ATP-binding protein</fullName>
    </submittedName>
</protein>
<dbReference type="STRING" id="1276258.SAPIS_v1c09330"/>
<feature type="transmembrane region" description="Helical" evidence="1">
    <location>
        <begin position="270"/>
        <end position="294"/>
    </location>
</feature>
<feature type="transmembrane region" description="Helical" evidence="1">
    <location>
        <begin position="108"/>
        <end position="139"/>
    </location>
</feature>
<accession>V5RJX3</accession>
<name>V5RJX3_SPIAP</name>
<dbReference type="AlphaFoldDB" id="V5RJX3"/>
<organism evidence="2 3">
    <name type="scientific">Spiroplasma apis B31</name>
    <dbReference type="NCBI Taxonomy" id="1276258"/>
    <lineage>
        <taxon>Bacteria</taxon>
        <taxon>Bacillati</taxon>
        <taxon>Mycoplasmatota</taxon>
        <taxon>Mollicutes</taxon>
        <taxon>Entomoplasmatales</taxon>
        <taxon>Spiroplasmataceae</taxon>
        <taxon>Spiroplasma</taxon>
    </lineage>
</organism>
<dbReference type="eggNOG" id="COG0842">
    <property type="taxonomic scope" value="Bacteria"/>
</dbReference>
<gene>
    <name evidence="2" type="ORF">SAPIS_v1c09330</name>
</gene>
<dbReference type="Proteomes" id="UP000018550">
    <property type="component" value="Chromosome"/>
</dbReference>
<evidence type="ECO:0000313" key="2">
    <source>
        <dbReference type="EMBL" id="AHB36778.1"/>
    </source>
</evidence>
<dbReference type="KEGG" id="sapi:SAPIS_v1c09330"/>
<feature type="transmembrane region" description="Helical" evidence="1">
    <location>
        <begin position="36"/>
        <end position="55"/>
    </location>
</feature>
<dbReference type="GO" id="GO:0005524">
    <property type="term" value="F:ATP binding"/>
    <property type="evidence" value="ECO:0007669"/>
    <property type="project" value="UniProtKB-KW"/>
</dbReference>
<dbReference type="OrthoDB" id="388470at2"/>
<dbReference type="PATRIC" id="fig|1276258.3.peg.956"/>
<keyword evidence="1" id="KW-0472">Membrane</keyword>
<keyword evidence="2" id="KW-0067">ATP-binding</keyword>
<keyword evidence="3" id="KW-1185">Reference proteome</keyword>
<evidence type="ECO:0000313" key="3">
    <source>
        <dbReference type="Proteomes" id="UP000018550"/>
    </source>
</evidence>
<dbReference type="EMBL" id="CP006682">
    <property type="protein sequence ID" value="AHB36778.1"/>
    <property type="molecule type" value="Genomic_DNA"/>
</dbReference>
<proteinExistence type="predicted"/>
<sequence length="299" mass="33834">MVEKKDFKADFLRVNKKFLNNFLILSTSVLKNFRTYVYVFFVPMIFVVCYTLYAHRTSDEPIKPHNLFLFMMIPTYSIVFLVNITISEWKNSVFLKRIHSAGVSRFEFLLTIWTFTFLLGLLSFLAGVIIISILGATLVGSKDGNASIALTFQLLGYDGWSMILFSVSMNIIICIALGTIISGLIKSVAISQSVTIVLTLFCIVFSDNFLPPSLLALNKWIVYFSYLIPEKHPVWFGMIGTSTLFSSEPAKEVLTNIERVRAQGAVSFGFNLWICCVTSIIYPSLLLLGGYFSFRWNSK</sequence>
<keyword evidence="1" id="KW-1133">Transmembrane helix</keyword>
<feature type="transmembrane region" description="Helical" evidence="1">
    <location>
        <begin position="188"/>
        <end position="206"/>
    </location>
</feature>
<feature type="transmembrane region" description="Helical" evidence="1">
    <location>
        <begin position="159"/>
        <end position="181"/>
    </location>
</feature>
<evidence type="ECO:0000256" key="1">
    <source>
        <dbReference type="SAM" id="Phobius"/>
    </source>
</evidence>
<keyword evidence="1" id="KW-0812">Transmembrane</keyword>
<reference evidence="2 3" key="1">
    <citation type="journal article" date="2014" name="Genome Announc.">
        <title>Complete Genome Sequence of Spiroplasma apis B31T (ATCC 33834), a Bacterium Associated with May Disease of Honeybees (Apis mellifera).</title>
        <authorList>
            <person name="Ku C."/>
            <person name="Lo W.S."/>
            <person name="Chen L.L."/>
            <person name="Kuo C.H."/>
        </authorList>
    </citation>
    <scope>NUCLEOTIDE SEQUENCE [LARGE SCALE GENOMIC DNA]</scope>
    <source>
        <strain evidence="2">B31</strain>
    </source>
</reference>